<dbReference type="RefSeq" id="XP_025363693.1">
    <property type="nucleotide sequence ID" value="XM_025504351.1"/>
</dbReference>
<evidence type="ECO:0000313" key="8">
    <source>
        <dbReference type="Proteomes" id="UP000245884"/>
    </source>
</evidence>
<keyword evidence="8" id="KW-1185">Reference proteome</keyword>
<evidence type="ECO:0000256" key="5">
    <source>
        <dbReference type="ARBA" id="ARBA00023002"/>
    </source>
</evidence>
<dbReference type="OrthoDB" id="2015447at2759"/>
<comment type="similarity">
    <text evidence="2">Belongs to the DAMOX/DASOX family.</text>
</comment>
<evidence type="ECO:0000256" key="4">
    <source>
        <dbReference type="ARBA" id="ARBA00022827"/>
    </source>
</evidence>
<dbReference type="SUPFAM" id="SSF51971">
    <property type="entry name" value="Nucleotide-binding domain"/>
    <property type="match status" value="1"/>
</dbReference>
<dbReference type="EMBL" id="KZ819664">
    <property type="protein sequence ID" value="PWN29081.1"/>
    <property type="molecule type" value="Genomic_DNA"/>
</dbReference>
<protein>
    <recommendedName>
        <fullName evidence="6">FAD dependent oxidoreductase domain-containing protein</fullName>
    </recommendedName>
</protein>
<dbReference type="AlphaFoldDB" id="A0A316UXR0"/>
<comment type="cofactor">
    <cofactor evidence="1">
        <name>FAD</name>
        <dbReference type="ChEBI" id="CHEBI:57692"/>
    </cofactor>
</comment>
<dbReference type="STRING" id="1569628.A0A316UXR0"/>
<dbReference type="SUPFAM" id="SSF54373">
    <property type="entry name" value="FAD-linked reductases, C-terminal domain"/>
    <property type="match status" value="1"/>
</dbReference>
<dbReference type="Proteomes" id="UP000245884">
    <property type="component" value="Unassembled WGS sequence"/>
</dbReference>
<evidence type="ECO:0000256" key="3">
    <source>
        <dbReference type="ARBA" id="ARBA00022630"/>
    </source>
</evidence>
<dbReference type="GO" id="GO:0005737">
    <property type="term" value="C:cytoplasm"/>
    <property type="evidence" value="ECO:0007669"/>
    <property type="project" value="TreeGrafter"/>
</dbReference>
<dbReference type="GO" id="GO:0003884">
    <property type="term" value="F:D-amino-acid oxidase activity"/>
    <property type="evidence" value="ECO:0007669"/>
    <property type="project" value="InterPro"/>
</dbReference>
<evidence type="ECO:0000256" key="2">
    <source>
        <dbReference type="ARBA" id="ARBA00006730"/>
    </source>
</evidence>
<dbReference type="PANTHER" id="PTHR11530:SF30">
    <property type="entry name" value="FAD DEPENDENT OXIDOREDUCTASE DOMAIN-CONTAINING PROTEIN"/>
    <property type="match status" value="1"/>
</dbReference>
<keyword evidence="3" id="KW-0285">Flavoprotein</keyword>
<reference evidence="7 8" key="1">
    <citation type="journal article" date="2018" name="Mol. Biol. Evol.">
        <title>Broad Genomic Sampling Reveals a Smut Pathogenic Ancestry of the Fungal Clade Ustilaginomycotina.</title>
        <authorList>
            <person name="Kijpornyongpan T."/>
            <person name="Mondo S.J."/>
            <person name="Barry K."/>
            <person name="Sandor L."/>
            <person name="Lee J."/>
            <person name="Lipzen A."/>
            <person name="Pangilinan J."/>
            <person name="LaButti K."/>
            <person name="Hainaut M."/>
            <person name="Henrissat B."/>
            <person name="Grigoriev I.V."/>
            <person name="Spatafora J.W."/>
            <person name="Aime M.C."/>
        </authorList>
    </citation>
    <scope>NUCLEOTIDE SEQUENCE [LARGE SCALE GENOMIC DNA]</scope>
    <source>
        <strain evidence="7 8">MCA 5214</strain>
    </source>
</reference>
<keyword evidence="5" id="KW-0560">Oxidoreductase</keyword>
<gene>
    <name evidence="7" type="ORF">BDZ90DRAFT_218088</name>
</gene>
<evidence type="ECO:0000313" key="7">
    <source>
        <dbReference type="EMBL" id="PWN29081.1"/>
    </source>
</evidence>
<proteinExistence type="inferred from homology"/>
<feature type="non-terminal residue" evidence="7">
    <location>
        <position position="1"/>
    </location>
</feature>
<name>A0A316UXR0_9BASI</name>
<dbReference type="Pfam" id="PF01266">
    <property type="entry name" value="DAO"/>
    <property type="match status" value="1"/>
</dbReference>
<evidence type="ECO:0000256" key="1">
    <source>
        <dbReference type="ARBA" id="ARBA00001974"/>
    </source>
</evidence>
<keyword evidence="4" id="KW-0274">FAD</keyword>
<organism evidence="7 8">
    <name type="scientific">Jaminaea rosea</name>
    <dbReference type="NCBI Taxonomy" id="1569628"/>
    <lineage>
        <taxon>Eukaryota</taxon>
        <taxon>Fungi</taxon>
        <taxon>Dikarya</taxon>
        <taxon>Basidiomycota</taxon>
        <taxon>Ustilaginomycotina</taxon>
        <taxon>Exobasidiomycetes</taxon>
        <taxon>Microstromatales</taxon>
        <taxon>Microstromatales incertae sedis</taxon>
        <taxon>Jaminaea</taxon>
    </lineage>
</organism>
<dbReference type="GeneID" id="37026174"/>
<dbReference type="Gene3D" id="3.30.9.10">
    <property type="entry name" value="D-Amino Acid Oxidase, subunit A, domain 2"/>
    <property type="match status" value="1"/>
</dbReference>
<accession>A0A316UXR0</accession>
<dbReference type="GO" id="GO:0071949">
    <property type="term" value="F:FAD binding"/>
    <property type="evidence" value="ECO:0007669"/>
    <property type="project" value="InterPro"/>
</dbReference>
<dbReference type="InterPro" id="IPR006076">
    <property type="entry name" value="FAD-dep_OxRdtase"/>
</dbReference>
<sequence length="353" mass="39111">VLGLTTALELATSHTPSQAPIHIHILARDLPLTPAGLASQGWSSPWAGFNWCSFAPKDDIITQERDKLAYNEWKRMVKDKEMPSETMASMPFKHYLPGEYKRGDLWFEDFVDDFRYHPSSAHEPRHYITYTSFGVNTPLYLAYLTDTFSSLGSVYTHCATTISPSSDPASWLVINASGLGSLYLTDVLDKAVHPIRGQTVLLSVPTAFTSNPRCVMDASDPKAKPTYLIPRGRGSGQVILGGTFGVDEWEREPSEEDTARILRDCWKLCPDILEGHTVDEEQIISVNVGLRPARRGDVTRVELDAVKLGEGPKGGMAPVLHCYGAGKAGYQTSMGVAREARELVERHYAELER</sequence>
<dbReference type="Gene3D" id="3.40.50.720">
    <property type="entry name" value="NAD(P)-binding Rossmann-like Domain"/>
    <property type="match status" value="1"/>
</dbReference>
<evidence type="ECO:0000259" key="6">
    <source>
        <dbReference type="Pfam" id="PF01266"/>
    </source>
</evidence>
<dbReference type="GO" id="GO:0019478">
    <property type="term" value="P:D-amino acid catabolic process"/>
    <property type="evidence" value="ECO:0007669"/>
    <property type="project" value="TreeGrafter"/>
</dbReference>
<dbReference type="InterPro" id="IPR023209">
    <property type="entry name" value="DAO"/>
</dbReference>
<feature type="domain" description="FAD dependent oxidoreductase" evidence="6">
    <location>
        <begin position="121"/>
        <end position="342"/>
    </location>
</feature>
<dbReference type="PANTHER" id="PTHR11530">
    <property type="entry name" value="D-AMINO ACID OXIDASE"/>
    <property type="match status" value="1"/>
</dbReference>
<dbReference type="PIRSF" id="PIRSF000189">
    <property type="entry name" value="D-aa_oxidase"/>
    <property type="match status" value="1"/>
</dbReference>